<feature type="region of interest" description="Disordered" evidence="2">
    <location>
        <begin position="41"/>
        <end position="74"/>
    </location>
</feature>
<evidence type="ECO:0000313" key="4">
    <source>
        <dbReference type="Proteomes" id="UP001500668"/>
    </source>
</evidence>
<dbReference type="EMBL" id="BAAACA010000006">
    <property type="protein sequence ID" value="GAA0585798.1"/>
    <property type="molecule type" value="Genomic_DNA"/>
</dbReference>
<protein>
    <recommendedName>
        <fullName evidence="5">Secreted protein</fullName>
    </recommendedName>
</protein>
<dbReference type="SUPFAM" id="SSF50494">
    <property type="entry name" value="Trypsin-like serine proteases"/>
    <property type="match status" value="1"/>
</dbReference>
<evidence type="ECO:0000313" key="3">
    <source>
        <dbReference type="EMBL" id="GAA0585798.1"/>
    </source>
</evidence>
<evidence type="ECO:0000256" key="1">
    <source>
        <dbReference type="ARBA" id="ARBA00022729"/>
    </source>
</evidence>
<dbReference type="InterPro" id="IPR043504">
    <property type="entry name" value="Peptidase_S1_PA_chymotrypsin"/>
</dbReference>
<feature type="compositionally biased region" description="Low complexity" evidence="2">
    <location>
        <begin position="58"/>
        <end position="69"/>
    </location>
</feature>
<dbReference type="Proteomes" id="UP001500668">
    <property type="component" value="Unassembled WGS sequence"/>
</dbReference>
<dbReference type="Gene3D" id="2.40.10.10">
    <property type="entry name" value="Trypsin-like serine proteases"/>
    <property type="match status" value="2"/>
</dbReference>
<gene>
    <name evidence="3" type="ORF">GCM10010394_13490</name>
</gene>
<accession>A0ABP3QCV9</accession>
<keyword evidence="1" id="KW-0732">Signal</keyword>
<comment type="caution">
    <text evidence="3">The sequence shown here is derived from an EMBL/GenBank/DDBJ whole genome shotgun (WGS) entry which is preliminary data.</text>
</comment>
<feature type="compositionally biased region" description="Basic and acidic residues" evidence="2">
    <location>
        <begin position="109"/>
        <end position="119"/>
    </location>
</feature>
<reference evidence="4" key="1">
    <citation type="journal article" date="2019" name="Int. J. Syst. Evol. Microbiol.">
        <title>The Global Catalogue of Microorganisms (GCM) 10K type strain sequencing project: providing services to taxonomists for standard genome sequencing and annotation.</title>
        <authorList>
            <consortium name="The Broad Institute Genomics Platform"/>
            <consortium name="The Broad Institute Genome Sequencing Center for Infectious Disease"/>
            <person name="Wu L."/>
            <person name="Ma J."/>
        </authorList>
    </citation>
    <scope>NUCLEOTIDE SEQUENCE [LARGE SCALE GENOMIC DNA]</scope>
    <source>
        <strain evidence="4">JCM 5067</strain>
    </source>
</reference>
<dbReference type="RefSeq" id="WP_344071103.1">
    <property type="nucleotide sequence ID" value="NZ_BAAACA010000006.1"/>
</dbReference>
<dbReference type="InterPro" id="IPR050966">
    <property type="entry name" value="Glutamyl_endopeptidase"/>
</dbReference>
<organism evidence="3 4">
    <name type="scientific">Streptomyces crystallinus</name>
    <dbReference type="NCBI Taxonomy" id="68191"/>
    <lineage>
        <taxon>Bacteria</taxon>
        <taxon>Bacillati</taxon>
        <taxon>Actinomycetota</taxon>
        <taxon>Actinomycetes</taxon>
        <taxon>Kitasatosporales</taxon>
        <taxon>Streptomycetaceae</taxon>
        <taxon>Streptomyces</taxon>
    </lineage>
</organism>
<name>A0ABP3QCV9_9ACTN</name>
<evidence type="ECO:0000256" key="2">
    <source>
        <dbReference type="SAM" id="MobiDB-lite"/>
    </source>
</evidence>
<evidence type="ECO:0008006" key="5">
    <source>
        <dbReference type="Google" id="ProtNLM"/>
    </source>
</evidence>
<dbReference type="PANTHER" id="PTHR15462:SF19">
    <property type="entry name" value="PEPTIDASE S1 DOMAIN-CONTAINING PROTEIN"/>
    <property type="match status" value="1"/>
</dbReference>
<dbReference type="InterPro" id="IPR009003">
    <property type="entry name" value="Peptidase_S1_PA"/>
</dbReference>
<sequence>MPFRRLRRLHPFGRPSRRLRGTAIWLLVAVVAGGLAYTVTKNSTGPQGGSGSIGSTGPAGAARGAAPGRTPDGWRDWSVGRWLRGAADFVNPVVDGLWGPERMAGATEAERSFDGREMPRGVSDPEPDAVPARPVARPYGEQAPTAGRLFFDTPKGPAACSGTVVRDPAHPGRSNLVWTAGHCVHSGKDGGWLRNIVFVPGFDKRGPAPLGGRDTAAPLGIWWADWAQTSQQWIDHGTSSAGAGAAFDFAVLHVRQAVGARQSLEETAGAAAEVGFDAELTGSRGPVDVVGYPAGRPFDGSSLFHCADRPGSFSVAADQPDMYRMGCTMTEGSSGGGWLVRRGDGGLVLVSNTSLGSRPAAWLAGPHLGADARRVLTNVSRRFAGG</sequence>
<keyword evidence="4" id="KW-1185">Reference proteome</keyword>
<dbReference type="PANTHER" id="PTHR15462">
    <property type="entry name" value="SERINE PROTEASE"/>
    <property type="match status" value="1"/>
</dbReference>
<feature type="region of interest" description="Disordered" evidence="2">
    <location>
        <begin position="109"/>
        <end position="137"/>
    </location>
</feature>
<proteinExistence type="predicted"/>